<keyword evidence="3" id="KW-1185">Reference proteome</keyword>
<protein>
    <submittedName>
        <fullName evidence="2">Uncharacterized protein</fullName>
    </submittedName>
</protein>
<feature type="transmembrane region" description="Helical" evidence="1">
    <location>
        <begin position="52"/>
        <end position="71"/>
    </location>
</feature>
<dbReference type="AlphaFoldDB" id="A0A8G1RB68"/>
<reference evidence="2 3" key="1">
    <citation type="submission" date="2018-02" db="EMBL/GenBank/DDBJ databases">
        <title>The genomes of Aspergillus section Nigri reveals drivers in fungal speciation.</title>
        <authorList>
            <consortium name="DOE Joint Genome Institute"/>
            <person name="Vesth T.C."/>
            <person name="Nybo J."/>
            <person name="Theobald S."/>
            <person name="Brandl J."/>
            <person name="Frisvad J.C."/>
            <person name="Nielsen K.F."/>
            <person name="Lyhne E.K."/>
            <person name="Kogle M.E."/>
            <person name="Kuo A."/>
            <person name="Riley R."/>
            <person name="Clum A."/>
            <person name="Nolan M."/>
            <person name="Lipzen A."/>
            <person name="Salamov A."/>
            <person name="Henrissat B."/>
            <person name="Wiebenga A."/>
            <person name="De vries R.P."/>
            <person name="Grigoriev I.V."/>
            <person name="Mortensen U.H."/>
            <person name="Andersen M.R."/>
            <person name="Baker S.E."/>
        </authorList>
    </citation>
    <scope>NUCLEOTIDE SEQUENCE [LARGE SCALE GENOMIC DNA]</scope>
    <source>
        <strain evidence="2 3">CBS 112811</strain>
    </source>
</reference>
<keyword evidence="1" id="KW-0812">Transmembrane</keyword>
<proteinExistence type="predicted"/>
<sequence length="149" mass="16907">MLMILFRLILNEQCTVKGWGVGVRAYCTCYLLCHVLLCYCILAFWLPRLWGTDGVQVLILPSLILLLGSMSRWVRSSQSTTAYRIDRMTKRVALCVCVCVCVCVYVRAPVPLCQRRHPPIGMAGRGQELRKTSERLMALPKRTAQSVSR</sequence>
<name>A0A8G1RB68_9EURO</name>
<evidence type="ECO:0000256" key="1">
    <source>
        <dbReference type="SAM" id="Phobius"/>
    </source>
</evidence>
<keyword evidence="1" id="KW-0472">Membrane</keyword>
<evidence type="ECO:0000313" key="2">
    <source>
        <dbReference type="EMBL" id="RAH63446.1"/>
    </source>
</evidence>
<gene>
    <name evidence="2" type="ORF">BO85DRAFT_24261</name>
</gene>
<dbReference type="RefSeq" id="XP_025521368.1">
    <property type="nucleotide sequence ID" value="XM_025654854.1"/>
</dbReference>
<organism evidence="2 3">
    <name type="scientific">Aspergillus piperis CBS 112811</name>
    <dbReference type="NCBI Taxonomy" id="1448313"/>
    <lineage>
        <taxon>Eukaryota</taxon>
        <taxon>Fungi</taxon>
        <taxon>Dikarya</taxon>
        <taxon>Ascomycota</taxon>
        <taxon>Pezizomycotina</taxon>
        <taxon>Eurotiomycetes</taxon>
        <taxon>Eurotiomycetidae</taxon>
        <taxon>Eurotiales</taxon>
        <taxon>Aspergillaceae</taxon>
        <taxon>Aspergillus</taxon>
        <taxon>Aspergillus subgen. Circumdati</taxon>
    </lineage>
</organism>
<keyword evidence="1" id="KW-1133">Transmembrane helix</keyword>
<dbReference type="Proteomes" id="UP000249526">
    <property type="component" value="Unassembled WGS sequence"/>
</dbReference>
<dbReference type="GeneID" id="37158256"/>
<dbReference type="EMBL" id="KZ825054">
    <property type="protein sequence ID" value="RAH63446.1"/>
    <property type="molecule type" value="Genomic_DNA"/>
</dbReference>
<feature type="transmembrane region" description="Helical" evidence="1">
    <location>
        <begin position="21"/>
        <end position="46"/>
    </location>
</feature>
<accession>A0A8G1RB68</accession>
<feature type="transmembrane region" description="Helical" evidence="1">
    <location>
        <begin position="92"/>
        <end position="110"/>
    </location>
</feature>
<evidence type="ECO:0000313" key="3">
    <source>
        <dbReference type="Proteomes" id="UP000249526"/>
    </source>
</evidence>